<gene>
    <name evidence="1" type="ORF">LCGC14_3019160</name>
</gene>
<organism evidence="1">
    <name type="scientific">marine sediment metagenome</name>
    <dbReference type="NCBI Taxonomy" id="412755"/>
    <lineage>
        <taxon>unclassified sequences</taxon>
        <taxon>metagenomes</taxon>
        <taxon>ecological metagenomes</taxon>
    </lineage>
</organism>
<sequence length="38" mass="4671">MMLLEVLQDNILRIKRRTKMGHGTIQRMNFLQQMKIQR</sequence>
<comment type="caution">
    <text evidence="1">The sequence shown here is derived from an EMBL/GenBank/DDBJ whole genome shotgun (WGS) entry which is preliminary data.</text>
</comment>
<feature type="non-terminal residue" evidence="1">
    <location>
        <position position="38"/>
    </location>
</feature>
<name>A0A0F8XIR2_9ZZZZ</name>
<accession>A0A0F8XIR2</accession>
<dbReference type="EMBL" id="LAZR01062713">
    <property type="protein sequence ID" value="KKK60955.1"/>
    <property type="molecule type" value="Genomic_DNA"/>
</dbReference>
<proteinExistence type="predicted"/>
<reference evidence="1" key="1">
    <citation type="journal article" date="2015" name="Nature">
        <title>Complex archaea that bridge the gap between prokaryotes and eukaryotes.</title>
        <authorList>
            <person name="Spang A."/>
            <person name="Saw J.H."/>
            <person name="Jorgensen S.L."/>
            <person name="Zaremba-Niedzwiedzka K."/>
            <person name="Martijn J."/>
            <person name="Lind A.E."/>
            <person name="van Eijk R."/>
            <person name="Schleper C."/>
            <person name="Guy L."/>
            <person name="Ettema T.J."/>
        </authorList>
    </citation>
    <scope>NUCLEOTIDE SEQUENCE</scope>
</reference>
<dbReference type="AlphaFoldDB" id="A0A0F8XIR2"/>
<evidence type="ECO:0000313" key="1">
    <source>
        <dbReference type="EMBL" id="KKK60955.1"/>
    </source>
</evidence>
<protein>
    <submittedName>
        <fullName evidence="1">Uncharacterized protein</fullName>
    </submittedName>
</protein>